<dbReference type="PROSITE" id="PS00194">
    <property type="entry name" value="THIOREDOXIN_1"/>
    <property type="match status" value="1"/>
</dbReference>
<dbReference type="Pfam" id="PF14561">
    <property type="entry name" value="TPR_20"/>
    <property type="match status" value="1"/>
</dbReference>
<dbReference type="OrthoDB" id="9790390at2"/>
<dbReference type="InterPro" id="IPR011990">
    <property type="entry name" value="TPR-like_helical_dom_sf"/>
</dbReference>
<dbReference type="InterPro" id="IPR005746">
    <property type="entry name" value="Thioredoxin"/>
</dbReference>
<dbReference type="InterPro" id="IPR017937">
    <property type="entry name" value="Thioredoxin_CS"/>
</dbReference>
<dbReference type="InterPro" id="IPR013766">
    <property type="entry name" value="Thioredoxin_domain"/>
</dbReference>
<evidence type="ECO:0000256" key="5">
    <source>
        <dbReference type="ARBA" id="ARBA00023284"/>
    </source>
</evidence>
<dbReference type="Pfam" id="PF14559">
    <property type="entry name" value="TPR_19"/>
    <property type="match status" value="1"/>
</dbReference>
<dbReference type="Gene3D" id="1.25.40.10">
    <property type="entry name" value="Tetratricopeptide repeat domain"/>
    <property type="match status" value="2"/>
</dbReference>
<dbReference type="InterPro" id="IPR036249">
    <property type="entry name" value="Thioredoxin-like_sf"/>
</dbReference>
<dbReference type="SUPFAM" id="SSF52833">
    <property type="entry name" value="Thioredoxin-like"/>
    <property type="match status" value="1"/>
</dbReference>
<dbReference type="CDD" id="cd02947">
    <property type="entry name" value="TRX_family"/>
    <property type="match status" value="1"/>
</dbReference>
<dbReference type="GO" id="GO:0015035">
    <property type="term" value="F:protein-disulfide reductase activity"/>
    <property type="evidence" value="ECO:0007669"/>
    <property type="project" value="UniProtKB-UniRule"/>
</dbReference>
<dbReference type="PANTHER" id="PTHR45663:SF11">
    <property type="entry name" value="GEO12009P1"/>
    <property type="match status" value="1"/>
</dbReference>
<keyword evidence="4" id="KW-1015">Disulfide bond</keyword>
<name>A0A071M6J6_9BURK</name>
<dbReference type="FunFam" id="3.40.30.10:FF:000001">
    <property type="entry name" value="Thioredoxin"/>
    <property type="match status" value="1"/>
</dbReference>
<comment type="similarity">
    <text evidence="1">Belongs to the thioredoxin family.</text>
</comment>
<evidence type="ECO:0000256" key="6">
    <source>
        <dbReference type="NCBIfam" id="TIGR01068"/>
    </source>
</evidence>
<protein>
    <recommendedName>
        <fullName evidence="6">Thioredoxin</fullName>
    </recommendedName>
</protein>
<evidence type="ECO:0000256" key="4">
    <source>
        <dbReference type="ARBA" id="ARBA00023157"/>
    </source>
</evidence>
<dbReference type="GO" id="GO:0045454">
    <property type="term" value="P:cell redox homeostasis"/>
    <property type="evidence" value="ECO:0007669"/>
    <property type="project" value="TreeGrafter"/>
</dbReference>
<dbReference type="Pfam" id="PF00085">
    <property type="entry name" value="Thioredoxin"/>
    <property type="match status" value="1"/>
</dbReference>
<evidence type="ECO:0000259" key="7">
    <source>
        <dbReference type="PROSITE" id="PS51352"/>
    </source>
</evidence>
<accession>A0A071M6J6</accession>
<proteinExistence type="inferred from homology"/>
<dbReference type="GO" id="GO:0005829">
    <property type="term" value="C:cytosol"/>
    <property type="evidence" value="ECO:0007669"/>
    <property type="project" value="TreeGrafter"/>
</dbReference>
<evidence type="ECO:0000256" key="1">
    <source>
        <dbReference type="ARBA" id="ARBA00008987"/>
    </source>
</evidence>
<gene>
    <name evidence="8" type="ORF">DT99_27755</name>
</gene>
<dbReference type="EMBL" id="JJOA01000029">
    <property type="protein sequence ID" value="KEA56377.1"/>
    <property type="molecule type" value="Genomic_DNA"/>
</dbReference>
<keyword evidence="2" id="KW-0813">Transport</keyword>
<dbReference type="GO" id="GO:0006950">
    <property type="term" value="P:response to stress"/>
    <property type="evidence" value="ECO:0007669"/>
    <property type="project" value="UniProtKB-ARBA"/>
</dbReference>
<evidence type="ECO:0000313" key="8">
    <source>
        <dbReference type="EMBL" id="KEA56377.1"/>
    </source>
</evidence>
<dbReference type="Gene3D" id="3.40.30.10">
    <property type="entry name" value="Glutaredoxin"/>
    <property type="match status" value="1"/>
</dbReference>
<organism evidence="8">
    <name type="scientific">Burkholderia cenocepacia</name>
    <dbReference type="NCBI Taxonomy" id="95486"/>
    <lineage>
        <taxon>Bacteria</taxon>
        <taxon>Pseudomonadati</taxon>
        <taxon>Pseudomonadota</taxon>
        <taxon>Betaproteobacteria</taxon>
        <taxon>Burkholderiales</taxon>
        <taxon>Burkholderiaceae</taxon>
        <taxon>Burkholderia</taxon>
        <taxon>Burkholderia cepacia complex</taxon>
    </lineage>
</organism>
<dbReference type="NCBIfam" id="TIGR01068">
    <property type="entry name" value="thioredoxin"/>
    <property type="match status" value="1"/>
</dbReference>
<dbReference type="PANTHER" id="PTHR45663">
    <property type="entry name" value="GEO12009P1"/>
    <property type="match status" value="1"/>
</dbReference>
<dbReference type="SUPFAM" id="SSF48452">
    <property type="entry name" value="TPR-like"/>
    <property type="match status" value="1"/>
</dbReference>
<reference evidence="8" key="1">
    <citation type="submission" date="2014-04" db="EMBL/GenBank/DDBJ databases">
        <title>In planta biocontrol of soil-borne Fusarium wilt of banana through a plant endophytic bacterium, Burkholderia cenocepacia 869T2.</title>
        <authorList>
            <person name="Ho Y.-N."/>
            <person name="Chiang H.-M."/>
            <person name="Chao C.-P."/>
            <person name="Su C.-C."/>
            <person name="Hsu H.-F."/>
            <person name="Guo C.-T."/>
            <person name="Hsieh J.-L."/>
            <person name="Huang C.-C."/>
        </authorList>
    </citation>
    <scope>NUCLEOTIDE SEQUENCE [LARGE SCALE GENOMIC DNA]</scope>
    <source>
        <strain evidence="8">869T2</strain>
    </source>
</reference>
<comment type="caution">
    <text evidence="8">The sequence shown here is derived from an EMBL/GenBank/DDBJ whole genome shotgun (WGS) entry which is preliminary data.</text>
</comment>
<evidence type="ECO:0000256" key="3">
    <source>
        <dbReference type="ARBA" id="ARBA00022982"/>
    </source>
</evidence>
<dbReference type="AlphaFoldDB" id="A0A071M6J6"/>
<keyword evidence="5" id="KW-0676">Redox-active center</keyword>
<sequence length="282" mass="31410">MDTTLATFEKDVIEASLDTPVLVDFWAPWCGPCKTLGPLLEKLEADYEGRWKLVKVNVDENQELAAHFQTRSIPHVIAFADGRPVDQFVGVLPEGQLRAFLDRLLPAPEEAERRAAQYAIAEQRYDDALTHLEAALALNPGFDDARLDLIELLLAHNQVDAARAETERLSPQTVQNGDPRYQAIKTRFDALDATADLPPTDALEARIAANPADLDARFDLAQSLIARRAYEGAVEQLLEIVKRDRAYGDDLGRRTLISVFELAGDRPDLVAGWRRKLSMALN</sequence>
<evidence type="ECO:0000256" key="2">
    <source>
        <dbReference type="ARBA" id="ARBA00022448"/>
    </source>
</evidence>
<keyword evidence="3" id="KW-0249">Electron transport</keyword>
<dbReference type="PROSITE" id="PS51352">
    <property type="entry name" value="THIOREDOXIN_2"/>
    <property type="match status" value="1"/>
</dbReference>
<feature type="domain" description="Thioredoxin" evidence="7">
    <location>
        <begin position="1"/>
        <end position="106"/>
    </location>
</feature>